<keyword evidence="2" id="KW-1185">Reference proteome</keyword>
<evidence type="ECO:0000313" key="2">
    <source>
        <dbReference type="Proteomes" id="UP000321304"/>
    </source>
</evidence>
<dbReference type="Proteomes" id="UP000321304">
    <property type="component" value="Unassembled WGS sequence"/>
</dbReference>
<reference evidence="1 2" key="1">
    <citation type="submission" date="2019-06" db="EMBL/GenBank/DDBJ databases">
        <title>Genomic Encyclopedia of Type Strains, Phase IV (KMG-V): Genome sequencing to study the core and pangenomes of soil and plant-associated prokaryotes.</title>
        <authorList>
            <person name="Whitman W."/>
        </authorList>
    </citation>
    <scope>NUCLEOTIDE SEQUENCE [LARGE SCALE GENOMIC DNA]</scope>
    <source>
        <strain evidence="1 2">BR 10355</strain>
    </source>
</reference>
<dbReference type="AlphaFoldDB" id="A0A560MBP7"/>
<protein>
    <submittedName>
        <fullName evidence="1">Uncharacterized protein</fullName>
    </submittedName>
</protein>
<organism evidence="1 2">
    <name type="scientific">Bradyrhizobium macuxiense</name>
    <dbReference type="NCBI Taxonomy" id="1755647"/>
    <lineage>
        <taxon>Bacteria</taxon>
        <taxon>Pseudomonadati</taxon>
        <taxon>Pseudomonadota</taxon>
        <taxon>Alphaproteobacteria</taxon>
        <taxon>Hyphomicrobiales</taxon>
        <taxon>Nitrobacteraceae</taxon>
        <taxon>Bradyrhizobium</taxon>
    </lineage>
</organism>
<accession>A0A560MBP7</accession>
<dbReference type="EMBL" id="VITY01000003">
    <property type="protein sequence ID" value="TWC05037.1"/>
    <property type="molecule type" value="Genomic_DNA"/>
</dbReference>
<name>A0A560MBP7_9BRAD</name>
<evidence type="ECO:0000313" key="1">
    <source>
        <dbReference type="EMBL" id="TWC05037.1"/>
    </source>
</evidence>
<comment type="caution">
    <text evidence="1">The sequence shown here is derived from an EMBL/GenBank/DDBJ whole genome shotgun (WGS) entry which is preliminary data.</text>
</comment>
<proteinExistence type="predicted"/>
<sequence length="43" mass="4820">MKPFRKGINEQCSPAKASLLTKVKSNACQCAAWRLCVAYRLYA</sequence>
<gene>
    <name evidence="1" type="ORF">FBZ93_10347</name>
</gene>